<feature type="region of interest" description="Disordered" evidence="1">
    <location>
        <begin position="1"/>
        <end position="21"/>
    </location>
</feature>
<reference evidence="2" key="1">
    <citation type="submission" date="2023-06" db="EMBL/GenBank/DDBJ databases">
        <title>Gordonia sp. nov. and Pseudochrobactrum sp. nov., two species isolated from the burying beetle Nicrophorus vespilloides.</title>
        <authorList>
            <person name="Poehlein A."/>
            <person name="Guzman J."/>
            <person name="Daniel R."/>
            <person name="Vilcinskas A."/>
        </authorList>
    </citation>
    <scope>NUCLEOTIDE SEQUENCE</scope>
    <source>
        <strain evidence="2">MP11Mi</strain>
    </source>
</reference>
<dbReference type="EMBL" id="CP128986">
    <property type="protein sequence ID" value="WOC11128.1"/>
    <property type="molecule type" value="Genomic_DNA"/>
</dbReference>
<feature type="compositionally biased region" description="Polar residues" evidence="1">
    <location>
        <begin position="10"/>
        <end position="21"/>
    </location>
</feature>
<dbReference type="AlphaFoldDB" id="A0AA97GUW0"/>
<sequence length="260" mass="26833">MFGSKKSKQLDTQTSLPADVASQTSGRSGLVITTLVDKAQRLQQPAVARYVANIRRRHPDESPEQIIRRLERHYLTTVTASGGAVGATAAVPGVGTVTAIGAMSAETVFFIEASALLALAIADVHGIAPTQHDRRRALVLAVALGEEGVGIIGRTLGKSNKNAIAQLGVPGIPGANLATINKALTNRFVKKFTIGKAPVMFGKVLPGGIGAVIGGVGNRALGAAVIRNARNAFGQPPTRWLTVVDGIVDGSVVSPIEGAN</sequence>
<proteinExistence type="predicted"/>
<organism evidence="2">
    <name type="scientific">Gordonia sp. MP11Mi</name>
    <dbReference type="NCBI Taxonomy" id="3022769"/>
    <lineage>
        <taxon>Bacteria</taxon>
        <taxon>Bacillati</taxon>
        <taxon>Actinomycetota</taxon>
        <taxon>Actinomycetes</taxon>
        <taxon>Mycobacteriales</taxon>
        <taxon>Gordoniaceae</taxon>
        <taxon>Gordonia</taxon>
    </lineage>
</organism>
<evidence type="ECO:0008006" key="3">
    <source>
        <dbReference type="Google" id="ProtNLM"/>
    </source>
</evidence>
<name>A0AA97GUW0_9ACTN</name>
<gene>
    <name evidence="2" type="ORF">MP11Mi_01950</name>
</gene>
<evidence type="ECO:0000313" key="2">
    <source>
        <dbReference type="EMBL" id="WOC11128.1"/>
    </source>
</evidence>
<protein>
    <recommendedName>
        <fullName evidence="3">EcsC family protein</fullName>
    </recommendedName>
</protein>
<accession>A0AA97GUW0</accession>
<evidence type="ECO:0000256" key="1">
    <source>
        <dbReference type="SAM" id="MobiDB-lite"/>
    </source>
</evidence>
<dbReference type="RefSeq" id="WP_420712819.1">
    <property type="nucleotide sequence ID" value="NZ_CP128986.1"/>
</dbReference>